<organism evidence="3">
    <name type="scientific">Pyrodinium bahamense</name>
    <dbReference type="NCBI Taxonomy" id="73915"/>
    <lineage>
        <taxon>Eukaryota</taxon>
        <taxon>Sar</taxon>
        <taxon>Alveolata</taxon>
        <taxon>Dinophyceae</taxon>
        <taxon>Gonyaulacales</taxon>
        <taxon>Pyrocystaceae</taxon>
        <taxon>Pyrodinium</taxon>
    </lineage>
</organism>
<keyword evidence="2" id="KW-1133">Transmembrane helix</keyword>
<gene>
    <name evidence="3" type="ORF">PBAH0796_LOCUS30301</name>
</gene>
<sequence length="322" mass="33962">MGSAHSLCGVSPAKAAHRGSLFWMPVAFSLGSVVLGTLWYAVGMKRALDHADQQTRFDQVLPSNERASSPSGAGGQGAEVGASAQLPELEEPRADLERGGADPDSDGAAGRPEPKPEEPCADRDSGGLGPEPEPRAAPESGGAAGSSGPSPRAPTTAPAPREVRDWLDADHKRLFLRGGLRAHHASDPAGPAPRPPETLRSKARQDLSHVGLVAAAVLRNYGLKLPKPALDLMAAFVFCRSESRALPRGTMIELDGLLGRPRTDIHGPEDEIPHAATAIDYWGDQFAASEWSLESAGSLTNSEVSTGSLTALWERVVKYLWV</sequence>
<reference evidence="3" key="1">
    <citation type="submission" date="2021-01" db="EMBL/GenBank/DDBJ databases">
        <authorList>
            <person name="Corre E."/>
            <person name="Pelletier E."/>
            <person name="Niang G."/>
            <person name="Scheremetjew M."/>
            <person name="Finn R."/>
            <person name="Kale V."/>
            <person name="Holt S."/>
            <person name="Cochrane G."/>
            <person name="Meng A."/>
            <person name="Brown T."/>
            <person name="Cohen L."/>
        </authorList>
    </citation>
    <scope>NUCLEOTIDE SEQUENCE</scope>
    <source>
        <strain evidence="3">Pbaha01</strain>
    </source>
</reference>
<proteinExistence type="predicted"/>
<accession>A0A7S0B8F1</accession>
<evidence type="ECO:0000256" key="1">
    <source>
        <dbReference type="SAM" id="MobiDB-lite"/>
    </source>
</evidence>
<feature type="compositionally biased region" description="Basic and acidic residues" evidence="1">
    <location>
        <begin position="112"/>
        <end position="125"/>
    </location>
</feature>
<protein>
    <submittedName>
        <fullName evidence="3">Uncharacterized protein</fullName>
    </submittedName>
</protein>
<feature type="compositionally biased region" description="Low complexity" evidence="1">
    <location>
        <begin position="137"/>
        <end position="160"/>
    </location>
</feature>
<evidence type="ECO:0000313" key="3">
    <source>
        <dbReference type="EMBL" id="CAD8386613.1"/>
    </source>
</evidence>
<keyword evidence="2" id="KW-0812">Transmembrane</keyword>
<dbReference type="AlphaFoldDB" id="A0A7S0B8F1"/>
<keyword evidence="2" id="KW-0472">Membrane</keyword>
<name>A0A7S0B8F1_9DINO</name>
<evidence type="ECO:0000256" key="2">
    <source>
        <dbReference type="SAM" id="Phobius"/>
    </source>
</evidence>
<dbReference type="EMBL" id="HBEG01049717">
    <property type="protein sequence ID" value="CAD8386613.1"/>
    <property type="molecule type" value="Transcribed_RNA"/>
</dbReference>
<feature type="region of interest" description="Disordered" evidence="1">
    <location>
        <begin position="59"/>
        <end position="80"/>
    </location>
</feature>
<feature type="region of interest" description="Disordered" evidence="1">
    <location>
        <begin position="94"/>
        <end position="161"/>
    </location>
</feature>
<feature type="transmembrane region" description="Helical" evidence="2">
    <location>
        <begin position="20"/>
        <end position="42"/>
    </location>
</feature>